<dbReference type="PANTHER" id="PTHR37813:SF1">
    <property type="entry name" value="FELS-2 PROPHAGE PROTEIN"/>
    <property type="match status" value="1"/>
</dbReference>
<dbReference type="HOGENOM" id="CLU_013683_0_0_9"/>
<keyword evidence="1" id="KW-0812">Transmembrane</keyword>
<evidence type="ECO:0000256" key="1">
    <source>
        <dbReference type="SAM" id="Phobius"/>
    </source>
</evidence>
<accession>W8YEI0</accession>
<dbReference type="InterPro" id="IPR016024">
    <property type="entry name" value="ARM-type_fold"/>
</dbReference>
<dbReference type="AlphaFoldDB" id="W8YEI0"/>
<evidence type="ECO:0000313" key="2">
    <source>
        <dbReference type="EMBL" id="CDN36851.1"/>
    </source>
</evidence>
<reference evidence="2" key="1">
    <citation type="submission" date="2014-01" db="EMBL/GenBank/DDBJ databases">
        <title>Draft genome sequence of highly nematicidal Bacillus thuringiensis DB27.</title>
        <authorList>
            <person name="Iatsenko I."/>
            <person name="Pickard D."/>
            <person name="Corton C."/>
            <person name="Dougan G."/>
            <person name="Sommer R.J."/>
        </authorList>
    </citation>
    <scope>NUCLEOTIDE SEQUENCE [LARGE SCALE GENOMIC DNA]</scope>
    <source>
        <strain evidence="2">DB27</strain>
    </source>
</reference>
<keyword evidence="1" id="KW-1133">Transmembrane helix</keyword>
<sequence length="977" mass="104059">MTMFEDQGQNIIDTLLNAQGKVIDLNVSQEELNAMIKKMDASPAVKFQKAMGDLKMALEPLLGIVANIIGAFASWVSAHPALAAALTTVAVALGILIGACMALAPVFVTLSSIAGIAGVSIGAVAGPVALVVGGFIAATAAIVGLVIGIKKLWQTNEGFKNSISGVISGIQSFIDILVSLGKYLFWTAADGDHLNDWITHLPKGFQDAAEMIGLAVSKIREACLQLFDAIKAVFSGDFSQLGEIFKTIGPSIAGAIIGGLPGVLISVSRYLPAIAEYLNANSGIILETITNIFTNIANFVTTALPQFLEVGSQMISSFVNGLVVAAPIILEALVGIINTISQMIATYLPMIVQTGIQIIQTLISGIVQVLPALIETGLQLIMTLINGIMQMIPQLIPIAVTIIETIINGIMSFLPQLIEIGINLLVSLITGITQALPMIALAIITVITTLIEAITSNLPQVIEAGVKVLISLIDGIIKMLPQLIDLAINLITKIADTLLANLPKIIESGIKILMAIIDGIVKVLPQLINAALDLIVKIASTLIANLPKILEAGIKILLMLIAGIVQVLPQLIGAALNLIITLAGELIRNLPKILEAGVQLIWALIKGIVSMVGQLGSTIVTDIIPKIVDTLRKVDLIKIGKDIISGLIDGLGSMAGKVMDKVKSIGNSILDGFTGFFDIHSPSRVMRDKVGKHIGSGLAVGIQQSSGVVLQVVQDLSNSVFGILENTLNAFNRSNMNGMMNNNPLRSYFEAILYDGDYLNDWITHLPVDMRDALKLVGKELEEFTIDGVEDDSPIARYIRSILEGGNPAQEILQEFNDSNKWLEIGKKIAGFREQIFKDFYNDPNLNPNKDNMLSSAFENIFNTVNSTFKQFSQMGNRAGKSIGDGLAEGMKNSIGMINQASKTMSAAAVPTVNVGNLGAQAHGLYQTQGINGEFAVAGGGLAIEVPVNLDGREVARGTYRYTTEYQDRENKRNSAF</sequence>
<keyword evidence="1" id="KW-0472">Membrane</keyword>
<feature type="transmembrane region" description="Helical" evidence="1">
    <location>
        <begin position="130"/>
        <end position="149"/>
    </location>
</feature>
<feature type="transmembrane region" description="Helical" evidence="1">
    <location>
        <begin position="56"/>
        <end position="75"/>
    </location>
</feature>
<gene>
    <name evidence="2" type="ORF">BTDB27_003193</name>
</gene>
<reference evidence="2" key="2">
    <citation type="submission" date="2014-01" db="EMBL/GenBank/DDBJ databases">
        <authorList>
            <person name="Aslett M."/>
        </authorList>
    </citation>
    <scope>NUCLEOTIDE SEQUENCE [LARGE SCALE GENOMIC DNA]</scope>
    <source>
        <strain evidence="2">DB27</strain>
    </source>
</reference>
<dbReference type="PANTHER" id="PTHR37813">
    <property type="entry name" value="FELS-2 PROPHAGE PROTEIN"/>
    <property type="match status" value="1"/>
</dbReference>
<dbReference type="RefSeq" id="WP_050595368.1">
    <property type="nucleotide sequence ID" value="NZ_HG810017.1"/>
</dbReference>
<dbReference type="Proteomes" id="UP000030682">
    <property type="component" value="Unassembled WGS sequence"/>
</dbReference>
<feature type="transmembrane region" description="Helical" evidence="1">
    <location>
        <begin position="424"/>
        <end position="451"/>
    </location>
</feature>
<dbReference type="EMBL" id="HG810017">
    <property type="protein sequence ID" value="CDN36851.1"/>
    <property type="molecule type" value="Genomic_DNA"/>
</dbReference>
<name>W8YEI0_BACTU</name>
<proteinExistence type="predicted"/>
<dbReference type="SUPFAM" id="SSF48371">
    <property type="entry name" value="ARM repeat"/>
    <property type="match status" value="1"/>
</dbReference>
<organism evidence="2">
    <name type="scientific">Bacillus thuringiensis DB27</name>
    <dbReference type="NCBI Taxonomy" id="1431339"/>
    <lineage>
        <taxon>Bacteria</taxon>
        <taxon>Bacillati</taxon>
        <taxon>Bacillota</taxon>
        <taxon>Bacilli</taxon>
        <taxon>Bacillales</taxon>
        <taxon>Bacillaceae</taxon>
        <taxon>Bacillus</taxon>
        <taxon>Bacillus cereus group</taxon>
    </lineage>
</organism>
<protein>
    <recommendedName>
        <fullName evidence="3">Phage tail tape measure protein domain-containing protein</fullName>
    </recommendedName>
</protein>
<evidence type="ECO:0008006" key="3">
    <source>
        <dbReference type="Google" id="ProtNLM"/>
    </source>
</evidence>
<feature type="transmembrane region" description="Helical" evidence="1">
    <location>
        <begin position="322"/>
        <end position="344"/>
    </location>
</feature>
<feature type="transmembrane region" description="Helical" evidence="1">
    <location>
        <begin position="350"/>
        <end position="374"/>
    </location>
</feature>
<feature type="transmembrane region" description="Helical" evidence="1">
    <location>
        <begin position="81"/>
        <end position="99"/>
    </location>
</feature>